<dbReference type="InterPro" id="IPR013783">
    <property type="entry name" value="Ig-like_fold"/>
</dbReference>
<dbReference type="EMBL" id="LSRS01000005">
    <property type="protein sequence ID" value="KAF1084446.1"/>
    <property type="molecule type" value="Genomic_DNA"/>
</dbReference>
<evidence type="ECO:0000313" key="2">
    <source>
        <dbReference type="EMBL" id="KAF1084446.1"/>
    </source>
</evidence>
<dbReference type="Proteomes" id="UP000798488">
    <property type="component" value="Unassembled WGS sequence"/>
</dbReference>
<dbReference type="AlphaFoldDB" id="A0A9D3AXH3"/>
<gene>
    <name evidence="2" type="ORF">SPSYN_02223</name>
</gene>
<feature type="signal peptide" evidence="1">
    <location>
        <begin position="1"/>
        <end position="27"/>
    </location>
</feature>
<comment type="caution">
    <text evidence="2">The sequence shown here is derived from an EMBL/GenBank/DDBJ whole genome shotgun (WGS) entry which is preliminary data.</text>
</comment>
<sequence>MTKKIACWLLLPLYFLFMLFTPNYVSADEPGARLAVSLKFLEPTGTTSAVEFTVNNGKSVTVGDKVPIAVASAPEAGISKIVYYVDGVVKHSSTAQSYIWDTSGTAPGSHYIKVKVIDNNGLAKLTTKTVIINRQFTVNNGKTITVGDKVLIAVASAPEAGISKIVYYVDGVVKHSSTARSYTWDTGGTAPGSHALKVKVVDKNGQEKASTQTITVYGPSKITVDFTVNNGKPIKVGDKVPITAAIISNAGISNIEYYVDSTIKKATTDKSYIWDTSGTSLGNHALKVKVTDYNGQVKASVHLVSVKPR</sequence>
<name>A0A9D3AXH3_9FIRM</name>
<keyword evidence="1" id="KW-0732">Signal</keyword>
<reference evidence="2" key="1">
    <citation type="submission" date="2016-02" db="EMBL/GenBank/DDBJ databases">
        <title>Draft Genome Sequence of Sporotomaculum syntrophicum Strain FB, a Syntrophic Benzoate Degrader.</title>
        <authorList>
            <person name="Nobu M.K."/>
            <person name="Narihiro T."/>
            <person name="Qiu Y.-L."/>
            <person name="Ohashi A."/>
            <person name="Liu W.-T."/>
            <person name="Yuji S."/>
        </authorList>
    </citation>
    <scope>NUCLEOTIDE SEQUENCE</scope>
    <source>
        <strain evidence="2">FB</strain>
    </source>
</reference>
<feature type="chain" id="PRO_5038461815" evidence="1">
    <location>
        <begin position="28"/>
        <end position="309"/>
    </location>
</feature>
<evidence type="ECO:0000313" key="3">
    <source>
        <dbReference type="Proteomes" id="UP000798488"/>
    </source>
</evidence>
<dbReference type="Pfam" id="PF17957">
    <property type="entry name" value="Big_7"/>
    <property type="match status" value="2"/>
</dbReference>
<proteinExistence type="predicted"/>
<evidence type="ECO:0000256" key="1">
    <source>
        <dbReference type="SAM" id="SignalP"/>
    </source>
</evidence>
<organism evidence="2 3">
    <name type="scientific">Sporotomaculum syntrophicum</name>
    <dbReference type="NCBI Taxonomy" id="182264"/>
    <lineage>
        <taxon>Bacteria</taxon>
        <taxon>Bacillati</taxon>
        <taxon>Bacillota</taxon>
        <taxon>Clostridia</taxon>
        <taxon>Eubacteriales</taxon>
        <taxon>Desulfallaceae</taxon>
        <taxon>Sporotomaculum</taxon>
    </lineage>
</organism>
<dbReference type="Gene3D" id="2.60.40.10">
    <property type="entry name" value="Immunoglobulins"/>
    <property type="match status" value="3"/>
</dbReference>
<keyword evidence="3" id="KW-1185">Reference proteome</keyword>
<accession>A0A9D3AXH3</accession>
<dbReference type="OrthoDB" id="9772095at2"/>
<protein>
    <submittedName>
        <fullName evidence="2">RDD family protein</fullName>
    </submittedName>
</protein>
<dbReference type="RefSeq" id="WP_161822529.1">
    <property type="nucleotide sequence ID" value="NZ_LSRS01000005.1"/>
</dbReference>